<organism evidence="1 2">
    <name type="scientific">Prorocentrum cordatum</name>
    <dbReference type="NCBI Taxonomy" id="2364126"/>
    <lineage>
        <taxon>Eukaryota</taxon>
        <taxon>Sar</taxon>
        <taxon>Alveolata</taxon>
        <taxon>Dinophyceae</taxon>
        <taxon>Prorocentrales</taxon>
        <taxon>Prorocentraceae</taxon>
        <taxon>Prorocentrum</taxon>
    </lineage>
</organism>
<name>A0ABN9V9B9_9DINO</name>
<evidence type="ECO:0008006" key="3">
    <source>
        <dbReference type="Google" id="ProtNLM"/>
    </source>
</evidence>
<accession>A0ABN9V9B9</accession>
<reference evidence="1" key="1">
    <citation type="submission" date="2023-10" db="EMBL/GenBank/DDBJ databases">
        <authorList>
            <person name="Chen Y."/>
            <person name="Shah S."/>
            <person name="Dougan E. K."/>
            <person name="Thang M."/>
            <person name="Chan C."/>
        </authorList>
    </citation>
    <scope>NUCLEOTIDE SEQUENCE [LARGE SCALE GENOMIC DNA]</scope>
</reference>
<evidence type="ECO:0000313" key="1">
    <source>
        <dbReference type="EMBL" id="CAK0869568.1"/>
    </source>
</evidence>
<sequence>MAGFSLLSVLGNGSGRTAGHHRFPIAAYQSGSVLVLWDYVRSGGETRKFVLLQPNQRCTSLFFSRDSQHVLGLWASQTGQPTLTVWQVSDGAKIAEQRLSDQSG</sequence>
<keyword evidence="2" id="KW-1185">Reference proteome</keyword>
<dbReference type="EMBL" id="CAUYUJ010016862">
    <property type="protein sequence ID" value="CAK0869568.1"/>
    <property type="molecule type" value="Genomic_DNA"/>
</dbReference>
<feature type="non-terminal residue" evidence="1">
    <location>
        <position position="104"/>
    </location>
</feature>
<comment type="caution">
    <text evidence="1">The sequence shown here is derived from an EMBL/GenBank/DDBJ whole genome shotgun (WGS) entry which is preliminary data.</text>
</comment>
<gene>
    <name evidence="1" type="ORF">PCOR1329_LOCUS55889</name>
</gene>
<evidence type="ECO:0000313" key="2">
    <source>
        <dbReference type="Proteomes" id="UP001189429"/>
    </source>
</evidence>
<dbReference type="Proteomes" id="UP001189429">
    <property type="component" value="Unassembled WGS sequence"/>
</dbReference>
<protein>
    <recommendedName>
        <fullName evidence="3">Cilia- and flagella-associated protein 43</fullName>
    </recommendedName>
</protein>
<proteinExistence type="predicted"/>